<gene>
    <name evidence="1" type="ORF">PENTCL1PPCAC_11004</name>
</gene>
<comment type="caution">
    <text evidence="1">The sequence shown here is derived from an EMBL/GenBank/DDBJ whole genome shotgun (WGS) entry which is preliminary data.</text>
</comment>
<keyword evidence="2" id="KW-1185">Reference proteome</keyword>
<reference evidence="1" key="1">
    <citation type="submission" date="2023-10" db="EMBL/GenBank/DDBJ databases">
        <title>Genome assembly of Pristionchus species.</title>
        <authorList>
            <person name="Yoshida K."/>
            <person name="Sommer R.J."/>
        </authorList>
    </citation>
    <scope>NUCLEOTIDE SEQUENCE</scope>
    <source>
        <strain evidence="1">RS0144</strain>
    </source>
</reference>
<evidence type="ECO:0000313" key="2">
    <source>
        <dbReference type="Proteomes" id="UP001432027"/>
    </source>
</evidence>
<sequence length="75" mass="8568">MEVTSPPPSLLLSDSDLEDCYDIIDPPLTTSNDGSTVSEDIHKSMDEFDRLINLDRARRKMALLNEETEKEEEKK</sequence>
<proteinExistence type="predicted"/>
<dbReference type="EMBL" id="BTSX01000003">
    <property type="protein sequence ID" value="GMS88829.1"/>
    <property type="molecule type" value="Genomic_DNA"/>
</dbReference>
<feature type="non-terminal residue" evidence="1">
    <location>
        <position position="75"/>
    </location>
</feature>
<name>A0AAV5T5D7_9BILA</name>
<protein>
    <submittedName>
        <fullName evidence="1">Uncharacterized protein</fullName>
    </submittedName>
</protein>
<evidence type="ECO:0000313" key="1">
    <source>
        <dbReference type="EMBL" id="GMS88829.1"/>
    </source>
</evidence>
<dbReference type="Proteomes" id="UP001432027">
    <property type="component" value="Unassembled WGS sequence"/>
</dbReference>
<dbReference type="AlphaFoldDB" id="A0AAV5T5D7"/>
<organism evidence="1 2">
    <name type="scientific">Pristionchus entomophagus</name>
    <dbReference type="NCBI Taxonomy" id="358040"/>
    <lineage>
        <taxon>Eukaryota</taxon>
        <taxon>Metazoa</taxon>
        <taxon>Ecdysozoa</taxon>
        <taxon>Nematoda</taxon>
        <taxon>Chromadorea</taxon>
        <taxon>Rhabditida</taxon>
        <taxon>Rhabditina</taxon>
        <taxon>Diplogasteromorpha</taxon>
        <taxon>Diplogasteroidea</taxon>
        <taxon>Neodiplogasteridae</taxon>
        <taxon>Pristionchus</taxon>
    </lineage>
</organism>
<accession>A0AAV5T5D7</accession>